<dbReference type="RefSeq" id="WP_123233212.1">
    <property type="nucleotide sequence ID" value="NZ_RJSG01000002.1"/>
</dbReference>
<proteinExistence type="predicted"/>
<organism evidence="1 2">
    <name type="scientific">Nocardioides marmorisolisilvae</name>
    <dbReference type="NCBI Taxonomy" id="1542737"/>
    <lineage>
        <taxon>Bacteria</taxon>
        <taxon>Bacillati</taxon>
        <taxon>Actinomycetota</taxon>
        <taxon>Actinomycetes</taxon>
        <taxon>Propionibacteriales</taxon>
        <taxon>Nocardioidaceae</taxon>
        <taxon>Nocardioides</taxon>
    </lineage>
</organism>
<keyword evidence="2" id="KW-1185">Reference proteome</keyword>
<protein>
    <submittedName>
        <fullName evidence="1">Uncharacterized protein</fullName>
    </submittedName>
</protein>
<gene>
    <name evidence="1" type="ORF">EFL95_06405</name>
</gene>
<evidence type="ECO:0000313" key="2">
    <source>
        <dbReference type="Proteomes" id="UP000277094"/>
    </source>
</evidence>
<dbReference type="Proteomes" id="UP000277094">
    <property type="component" value="Unassembled WGS sequence"/>
</dbReference>
<name>A0A3N0DT77_9ACTN</name>
<dbReference type="AlphaFoldDB" id="A0A3N0DT77"/>
<dbReference type="EMBL" id="RJSG01000002">
    <property type="protein sequence ID" value="RNL78711.1"/>
    <property type="molecule type" value="Genomic_DNA"/>
</dbReference>
<reference evidence="1 2" key="1">
    <citation type="submission" date="2018-11" db="EMBL/GenBank/DDBJ databases">
        <authorList>
            <person name="Li F."/>
        </authorList>
    </citation>
    <scope>NUCLEOTIDE SEQUENCE [LARGE SCALE GENOMIC DNA]</scope>
    <source>
        <strain evidence="1 2">KIS18-7</strain>
    </source>
</reference>
<accession>A0A3N0DT77</accession>
<evidence type="ECO:0000313" key="1">
    <source>
        <dbReference type="EMBL" id="RNL78711.1"/>
    </source>
</evidence>
<dbReference type="OrthoDB" id="9778153at2"/>
<sequence>MSSAWWQGLVDDAAIFPPGNLPLDRAVAEHREHRASEYADLVGGFVISDVKVADLIDVLDDAPELVEPVETPLGVNLVVTGGAGAIEPAARWLNRAPTVSLRAVEFALRDEEDLAHNAQRAITAWDLLEDDNPDAQVYIEMPRLNGAPTHGWLAAMDEVAARGLRVKFRTGGVEQQMFPTCGELGDAISAALDRELEFKCTAGLHHALRHHDSATDLTHHGFLNVLRATRAALDGDDPSEVLAEESAAVLLEDFDPDEALRTRRWFTGFGSCSVLDPHEDLVDLGLL</sequence>
<comment type="caution">
    <text evidence="1">The sequence shown here is derived from an EMBL/GenBank/DDBJ whole genome shotgun (WGS) entry which is preliminary data.</text>
</comment>